<evidence type="ECO:0000259" key="1">
    <source>
        <dbReference type="Pfam" id="PF08241"/>
    </source>
</evidence>
<dbReference type="InterPro" id="IPR013216">
    <property type="entry name" value="Methyltransf_11"/>
</dbReference>
<gene>
    <name evidence="2" type="ORF">EV700_2964</name>
</gene>
<sequence>MELPHLWQPASRLDLSGSLAAWFGTELGGELLSAETRLLGHVLPDLFGYHALQMGQVAPVNLLQSSRIRHRLVADVSPQPVEGLSVFRARPEYLPLAADSVDVVVMHHLLDVCANPHAVLREACRVLLPEGHLVIVGFNPWSLWGLWRLFRLPWSSTPWLRRVFSPQRLTDWLSLLDFEVVGVESACFLPPVDNAWMRRRLDWLEALGSRYWSQGGAGYVVLARKRVSCMTPMRLRQPLLQMLRPALVAETRSSDSLKQQDE</sequence>
<organism evidence="2 3">
    <name type="scientific">Fluviicoccus keumensis</name>
    <dbReference type="NCBI Taxonomy" id="1435465"/>
    <lineage>
        <taxon>Bacteria</taxon>
        <taxon>Pseudomonadati</taxon>
        <taxon>Pseudomonadota</taxon>
        <taxon>Gammaproteobacteria</taxon>
        <taxon>Moraxellales</taxon>
        <taxon>Moraxellaceae</taxon>
        <taxon>Fluviicoccus</taxon>
    </lineage>
</organism>
<dbReference type="GO" id="GO:0032259">
    <property type="term" value="P:methylation"/>
    <property type="evidence" value="ECO:0007669"/>
    <property type="project" value="UniProtKB-KW"/>
</dbReference>
<dbReference type="InterPro" id="IPR029063">
    <property type="entry name" value="SAM-dependent_MTases_sf"/>
</dbReference>
<name>A0A4Q7YKQ4_9GAMM</name>
<reference evidence="2 3" key="1">
    <citation type="submission" date="2019-02" db="EMBL/GenBank/DDBJ databases">
        <title>Genomic Encyclopedia of Type Strains, Phase IV (KMG-IV): sequencing the most valuable type-strain genomes for metagenomic binning, comparative biology and taxonomic classification.</title>
        <authorList>
            <person name="Goeker M."/>
        </authorList>
    </citation>
    <scope>NUCLEOTIDE SEQUENCE [LARGE SCALE GENOMIC DNA]</scope>
    <source>
        <strain evidence="2 3">DSM 105135</strain>
    </source>
</reference>
<dbReference type="OrthoDB" id="6191410at2"/>
<dbReference type="SUPFAM" id="SSF53335">
    <property type="entry name" value="S-adenosyl-L-methionine-dependent methyltransferases"/>
    <property type="match status" value="1"/>
</dbReference>
<keyword evidence="2" id="KW-0489">Methyltransferase</keyword>
<dbReference type="RefSeq" id="WP_130415189.1">
    <property type="nucleotide sequence ID" value="NZ_SHKX01000015.1"/>
</dbReference>
<dbReference type="Proteomes" id="UP000292423">
    <property type="component" value="Unassembled WGS sequence"/>
</dbReference>
<dbReference type="EMBL" id="SHKX01000015">
    <property type="protein sequence ID" value="RZU37095.1"/>
    <property type="molecule type" value="Genomic_DNA"/>
</dbReference>
<feature type="domain" description="Methyltransferase type 11" evidence="1">
    <location>
        <begin position="81"/>
        <end position="135"/>
    </location>
</feature>
<comment type="caution">
    <text evidence="2">The sequence shown here is derived from an EMBL/GenBank/DDBJ whole genome shotgun (WGS) entry which is preliminary data.</text>
</comment>
<evidence type="ECO:0000313" key="3">
    <source>
        <dbReference type="Proteomes" id="UP000292423"/>
    </source>
</evidence>
<evidence type="ECO:0000313" key="2">
    <source>
        <dbReference type="EMBL" id="RZU37095.1"/>
    </source>
</evidence>
<dbReference type="Gene3D" id="3.40.50.150">
    <property type="entry name" value="Vaccinia Virus protein VP39"/>
    <property type="match status" value="1"/>
</dbReference>
<dbReference type="Pfam" id="PF08241">
    <property type="entry name" value="Methyltransf_11"/>
    <property type="match status" value="1"/>
</dbReference>
<dbReference type="GO" id="GO:0008757">
    <property type="term" value="F:S-adenosylmethionine-dependent methyltransferase activity"/>
    <property type="evidence" value="ECO:0007669"/>
    <property type="project" value="InterPro"/>
</dbReference>
<keyword evidence="3" id="KW-1185">Reference proteome</keyword>
<accession>A0A4Q7YKQ4</accession>
<keyword evidence="2" id="KW-0808">Transferase</keyword>
<proteinExistence type="predicted"/>
<dbReference type="AlphaFoldDB" id="A0A4Q7YKQ4"/>
<protein>
    <submittedName>
        <fullName evidence="2">Methyltransferase family protein</fullName>
    </submittedName>
</protein>